<keyword evidence="2" id="KW-1185">Reference proteome</keyword>
<dbReference type="EMBL" id="BSYO01000023">
    <property type="protein sequence ID" value="GMH21244.1"/>
    <property type="molecule type" value="Genomic_DNA"/>
</dbReference>
<sequence length="132" mass="15325">MLRNSRTYLVYAFRPAISVAMPGMVCSGRAMVINWLCQRWPVCWASSAWRWLDDSEMVFICFEFPSGGRLYLVTFVADFATEVDGTMMPGYLFPLCINCEFLPTSWWELIGFRTSVMCWTVYLFYDVALARC</sequence>
<name>A0AAD3T2A0_NEPGR</name>
<protein>
    <submittedName>
        <fullName evidence="1">Uncharacterized protein</fullName>
    </submittedName>
</protein>
<proteinExistence type="predicted"/>
<reference evidence="1" key="1">
    <citation type="submission" date="2023-05" db="EMBL/GenBank/DDBJ databases">
        <title>Nepenthes gracilis genome sequencing.</title>
        <authorList>
            <person name="Fukushima K."/>
        </authorList>
    </citation>
    <scope>NUCLEOTIDE SEQUENCE</scope>
    <source>
        <strain evidence="1">SING2019-196</strain>
    </source>
</reference>
<organism evidence="1 2">
    <name type="scientific">Nepenthes gracilis</name>
    <name type="common">Slender pitcher plant</name>
    <dbReference type="NCBI Taxonomy" id="150966"/>
    <lineage>
        <taxon>Eukaryota</taxon>
        <taxon>Viridiplantae</taxon>
        <taxon>Streptophyta</taxon>
        <taxon>Embryophyta</taxon>
        <taxon>Tracheophyta</taxon>
        <taxon>Spermatophyta</taxon>
        <taxon>Magnoliopsida</taxon>
        <taxon>eudicotyledons</taxon>
        <taxon>Gunneridae</taxon>
        <taxon>Pentapetalae</taxon>
        <taxon>Caryophyllales</taxon>
        <taxon>Nepenthaceae</taxon>
        <taxon>Nepenthes</taxon>
    </lineage>
</organism>
<comment type="caution">
    <text evidence="1">The sequence shown here is derived from an EMBL/GenBank/DDBJ whole genome shotgun (WGS) entry which is preliminary data.</text>
</comment>
<dbReference type="Proteomes" id="UP001279734">
    <property type="component" value="Unassembled WGS sequence"/>
</dbReference>
<evidence type="ECO:0000313" key="1">
    <source>
        <dbReference type="EMBL" id="GMH21244.1"/>
    </source>
</evidence>
<dbReference type="AlphaFoldDB" id="A0AAD3T2A0"/>
<evidence type="ECO:0000313" key="2">
    <source>
        <dbReference type="Proteomes" id="UP001279734"/>
    </source>
</evidence>
<accession>A0AAD3T2A0</accession>
<gene>
    <name evidence="1" type="ORF">Nepgr_023086</name>
</gene>